<accession>A0AAW1Y5H0</accession>
<comment type="similarity">
    <text evidence="2 6">Belongs to the plant self-incompatibility (S1) protein family.</text>
</comment>
<feature type="signal peptide" evidence="6">
    <location>
        <begin position="1"/>
        <end position="23"/>
    </location>
</feature>
<comment type="subcellular location">
    <subcellularLocation>
        <location evidence="1 6">Secreted</location>
    </subcellularLocation>
</comment>
<dbReference type="EMBL" id="JBEDUW010000002">
    <property type="protein sequence ID" value="KAK9944152.1"/>
    <property type="molecule type" value="Genomic_DNA"/>
</dbReference>
<dbReference type="PANTHER" id="PTHR31232:SF149">
    <property type="entry name" value="S-PROTEIN HOMOLOG"/>
    <property type="match status" value="1"/>
</dbReference>
<dbReference type="AlphaFoldDB" id="A0AAW1Y5H0"/>
<evidence type="ECO:0000256" key="3">
    <source>
        <dbReference type="ARBA" id="ARBA00022471"/>
    </source>
</evidence>
<dbReference type="GO" id="GO:0005576">
    <property type="term" value="C:extracellular region"/>
    <property type="evidence" value="ECO:0007669"/>
    <property type="project" value="UniProtKB-SubCell"/>
</dbReference>
<keyword evidence="4 6" id="KW-0964">Secreted</keyword>
<keyword evidence="8" id="KW-1185">Reference proteome</keyword>
<keyword evidence="3 6" id="KW-0713">Self-incompatibility</keyword>
<keyword evidence="5 6" id="KW-0732">Signal</keyword>
<sequence>MALPMRNVLFLTVLLLLRTTCEAQLVKHRTYLQISNFMAKKLTVHCKSKDDDIGVKILAPQASFQFSFRPNFWNSTLYFCQFIWEGGSHWFDIYVQTRDQHACVKNCNWFVTKTGSGVCRLIEGEPHLVDMCFPWNDASSHH</sequence>
<dbReference type="Pfam" id="PF05938">
    <property type="entry name" value="Self-incomp_S1"/>
    <property type="match status" value="1"/>
</dbReference>
<organism evidence="7 8">
    <name type="scientific">Rubus argutus</name>
    <name type="common">Southern blackberry</name>
    <dbReference type="NCBI Taxonomy" id="59490"/>
    <lineage>
        <taxon>Eukaryota</taxon>
        <taxon>Viridiplantae</taxon>
        <taxon>Streptophyta</taxon>
        <taxon>Embryophyta</taxon>
        <taxon>Tracheophyta</taxon>
        <taxon>Spermatophyta</taxon>
        <taxon>Magnoliopsida</taxon>
        <taxon>eudicotyledons</taxon>
        <taxon>Gunneridae</taxon>
        <taxon>Pentapetalae</taxon>
        <taxon>rosids</taxon>
        <taxon>fabids</taxon>
        <taxon>Rosales</taxon>
        <taxon>Rosaceae</taxon>
        <taxon>Rosoideae</taxon>
        <taxon>Rosoideae incertae sedis</taxon>
        <taxon>Rubus</taxon>
    </lineage>
</organism>
<evidence type="ECO:0000256" key="4">
    <source>
        <dbReference type="ARBA" id="ARBA00022525"/>
    </source>
</evidence>
<gene>
    <name evidence="7" type="ORF">M0R45_009732</name>
</gene>
<evidence type="ECO:0000313" key="8">
    <source>
        <dbReference type="Proteomes" id="UP001457282"/>
    </source>
</evidence>
<feature type="chain" id="PRO_5043091170" description="S-protein homolog" evidence="6">
    <location>
        <begin position="24"/>
        <end position="142"/>
    </location>
</feature>
<name>A0AAW1Y5H0_RUBAR</name>
<evidence type="ECO:0000256" key="5">
    <source>
        <dbReference type="ARBA" id="ARBA00022729"/>
    </source>
</evidence>
<protein>
    <recommendedName>
        <fullName evidence="6">S-protein homolog</fullName>
    </recommendedName>
</protein>
<evidence type="ECO:0000313" key="7">
    <source>
        <dbReference type="EMBL" id="KAK9944152.1"/>
    </source>
</evidence>
<reference evidence="7 8" key="1">
    <citation type="journal article" date="2023" name="G3 (Bethesda)">
        <title>A chromosome-length genome assembly and annotation of blackberry (Rubus argutus, cv. 'Hillquist').</title>
        <authorList>
            <person name="Bruna T."/>
            <person name="Aryal R."/>
            <person name="Dudchenko O."/>
            <person name="Sargent D.J."/>
            <person name="Mead D."/>
            <person name="Buti M."/>
            <person name="Cavallini A."/>
            <person name="Hytonen T."/>
            <person name="Andres J."/>
            <person name="Pham M."/>
            <person name="Weisz D."/>
            <person name="Mascagni F."/>
            <person name="Usai G."/>
            <person name="Natali L."/>
            <person name="Bassil N."/>
            <person name="Fernandez G.E."/>
            <person name="Lomsadze A."/>
            <person name="Armour M."/>
            <person name="Olukolu B."/>
            <person name="Poorten T."/>
            <person name="Britton C."/>
            <person name="Davik J."/>
            <person name="Ashrafi H."/>
            <person name="Aiden E.L."/>
            <person name="Borodovsky M."/>
            <person name="Worthington M."/>
        </authorList>
    </citation>
    <scope>NUCLEOTIDE SEQUENCE [LARGE SCALE GENOMIC DNA]</scope>
    <source>
        <strain evidence="7">PI 553951</strain>
    </source>
</reference>
<evidence type="ECO:0000256" key="2">
    <source>
        <dbReference type="ARBA" id="ARBA00005581"/>
    </source>
</evidence>
<proteinExistence type="inferred from homology"/>
<dbReference type="InterPro" id="IPR010264">
    <property type="entry name" value="Self-incomp_S1"/>
</dbReference>
<evidence type="ECO:0000256" key="6">
    <source>
        <dbReference type="RuleBase" id="RU367044"/>
    </source>
</evidence>
<dbReference type="PANTHER" id="PTHR31232">
    <property type="match status" value="1"/>
</dbReference>
<evidence type="ECO:0000256" key="1">
    <source>
        <dbReference type="ARBA" id="ARBA00004613"/>
    </source>
</evidence>
<dbReference type="Proteomes" id="UP001457282">
    <property type="component" value="Unassembled WGS sequence"/>
</dbReference>
<comment type="caution">
    <text evidence="7">The sequence shown here is derived from an EMBL/GenBank/DDBJ whole genome shotgun (WGS) entry which is preliminary data.</text>
</comment>
<dbReference type="GO" id="GO:0060320">
    <property type="term" value="P:rejection of self pollen"/>
    <property type="evidence" value="ECO:0007669"/>
    <property type="project" value="UniProtKB-KW"/>
</dbReference>